<sequence>MEIQPWWRGAVIYQIYPRSFMDANNDGIGDLAGIITKLPYVKSLGVDAIWISPFFKSPMKDFGYDISGYREIDPMFGTMADFDQLMAQAKEQNLKVIIDQVLSHTSDQHPWFIESRQDKTNAKADWYVWADANEDGTPPNNWLSIFGGCAWQWEPRRQQYYLHNFLTSQPDLNFHNPEVRKAVLENVKFWLDKGVDGFRLDAINFCFHDKELRDNPAKAPADRQGRGFSEDNPYAFQYHYYNNTQPENIAFMEEIRGLMDQYPGVVTLGEISSEDSLQTMAEYTQGDKRLHMAYSFELLTPDGSPSYIRQTVEALEGKLADGWPCWAIGNHDVTRVASRWATAETRELQSKMFNALLASLRGSVCSYQGEELGLSEADIAFDDLQDPYGITFWPTFKGRDGCRTPMPWQSAEVNAGFSQVERPWLPVSEQHQAHAVAVQENDQASVLTAYRTFLNWRKTQAALRFGEIEFLVSDDEKLVFTRQYQGEKLLVVANFTDQPISYQLSTEKVQLLDGHGFSLPTISQQTNQLELSPFQIAYLVI</sequence>
<protein>
    <submittedName>
        <fullName evidence="3">Alpha-glucosidase</fullName>
    </submittedName>
</protein>
<feature type="domain" description="Glycosyl hydrolase family 13 catalytic" evidence="2">
    <location>
        <begin position="14"/>
        <end position="403"/>
    </location>
</feature>
<dbReference type="Proteomes" id="UP001157186">
    <property type="component" value="Unassembled WGS sequence"/>
</dbReference>
<dbReference type="Pfam" id="PF00128">
    <property type="entry name" value="Alpha-amylase"/>
    <property type="match status" value="1"/>
</dbReference>
<gene>
    <name evidence="3" type="primary">algA</name>
    <name evidence="3" type="ORF">tinsulaeT_24150</name>
</gene>
<proteinExistence type="inferred from homology"/>
<name>A0ABQ6GX34_9GAMM</name>
<dbReference type="EMBL" id="BSST01000001">
    <property type="protein sequence ID" value="GLX79075.1"/>
    <property type="molecule type" value="Genomic_DNA"/>
</dbReference>
<dbReference type="InterPro" id="IPR045857">
    <property type="entry name" value="O16G_dom_2"/>
</dbReference>
<dbReference type="PANTHER" id="PTHR10357">
    <property type="entry name" value="ALPHA-AMYLASE FAMILY MEMBER"/>
    <property type="match status" value="1"/>
</dbReference>
<comment type="similarity">
    <text evidence="1">Belongs to the glycosyl hydrolase 13 family.</text>
</comment>
<dbReference type="SUPFAM" id="SSF51445">
    <property type="entry name" value="(Trans)glycosidases"/>
    <property type="match status" value="1"/>
</dbReference>
<dbReference type="InterPro" id="IPR017853">
    <property type="entry name" value="GH"/>
</dbReference>
<keyword evidence="4" id="KW-1185">Reference proteome</keyword>
<dbReference type="Gene3D" id="2.60.40.1180">
    <property type="entry name" value="Golgi alpha-mannosidase II"/>
    <property type="match status" value="1"/>
</dbReference>
<organism evidence="3 4">
    <name type="scientific">Thalassotalea insulae</name>
    <dbReference type="NCBI Taxonomy" id="2056778"/>
    <lineage>
        <taxon>Bacteria</taxon>
        <taxon>Pseudomonadati</taxon>
        <taxon>Pseudomonadota</taxon>
        <taxon>Gammaproteobacteria</taxon>
        <taxon>Alteromonadales</taxon>
        <taxon>Colwelliaceae</taxon>
        <taxon>Thalassotalea</taxon>
    </lineage>
</organism>
<reference evidence="3 4" key="1">
    <citation type="submission" date="2023-03" db="EMBL/GenBank/DDBJ databases">
        <title>Draft genome sequence of Thalassotalea insulae KCTC 62186T.</title>
        <authorList>
            <person name="Sawabe T."/>
        </authorList>
    </citation>
    <scope>NUCLEOTIDE SEQUENCE [LARGE SCALE GENOMIC DNA]</scope>
    <source>
        <strain evidence="3 4">KCTC 62186</strain>
    </source>
</reference>
<dbReference type="SMART" id="SM00642">
    <property type="entry name" value="Aamy"/>
    <property type="match status" value="1"/>
</dbReference>
<dbReference type="PANTHER" id="PTHR10357:SF179">
    <property type="entry name" value="NEUTRAL AND BASIC AMINO ACID TRANSPORT PROTEIN RBAT"/>
    <property type="match status" value="1"/>
</dbReference>
<dbReference type="Gene3D" id="3.20.20.80">
    <property type="entry name" value="Glycosidases"/>
    <property type="match status" value="1"/>
</dbReference>
<comment type="caution">
    <text evidence="3">The sequence shown here is derived from an EMBL/GenBank/DDBJ whole genome shotgun (WGS) entry which is preliminary data.</text>
</comment>
<evidence type="ECO:0000313" key="3">
    <source>
        <dbReference type="EMBL" id="GLX79075.1"/>
    </source>
</evidence>
<dbReference type="SUPFAM" id="SSF51011">
    <property type="entry name" value="Glycosyl hydrolase domain"/>
    <property type="match status" value="1"/>
</dbReference>
<dbReference type="CDD" id="cd11330">
    <property type="entry name" value="AmyAc_OligoGlu"/>
    <property type="match status" value="1"/>
</dbReference>
<evidence type="ECO:0000259" key="2">
    <source>
        <dbReference type="SMART" id="SM00642"/>
    </source>
</evidence>
<accession>A0ABQ6GX34</accession>
<dbReference type="InterPro" id="IPR013780">
    <property type="entry name" value="Glyco_hydro_b"/>
</dbReference>
<evidence type="ECO:0000256" key="1">
    <source>
        <dbReference type="ARBA" id="ARBA00008061"/>
    </source>
</evidence>
<dbReference type="InterPro" id="IPR032091">
    <property type="entry name" value="Malt_amylase-like_C"/>
</dbReference>
<dbReference type="RefSeq" id="WP_284246617.1">
    <property type="nucleotide sequence ID" value="NZ_BSST01000001.1"/>
</dbReference>
<dbReference type="InterPro" id="IPR006047">
    <property type="entry name" value="GH13_cat_dom"/>
</dbReference>
<dbReference type="Pfam" id="PF16657">
    <property type="entry name" value="Malt_amylase_C"/>
    <property type="match status" value="1"/>
</dbReference>
<evidence type="ECO:0000313" key="4">
    <source>
        <dbReference type="Proteomes" id="UP001157186"/>
    </source>
</evidence>
<dbReference type="Gene3D" id="3.90.400.10">
    <property type="entry name" value="Oligo-1,6-glucosidase, Domain 2"/>
    <property type="match status" value="1"/>
</dbReference>